<organism evidence="5 6">
    <name type="scientific">Triplophysa tibetana</name>
    <dbReference type="NCBI Taxonomy" id="1572043"/>
    <lineage>
        <taxon>Eukaryota</taxon>
        <taxon>Metazoa</taxon>
        <taxon>Chordata</taxon>
        <taxon>Craniata</taxon>
        <taxon>Vertebrata</taxon>
        <taxon>Euteleostomi</taxon>
        <taxon>Actinopterygii</taxon>
        <taxon>Neopterygii</taxon>
        <taxon>Teleostei</taxon>
        <taxon>Ostariophysi</taxon>
        <taxon>Cypriniformes</taxon>
        <taxon>Nemacheilidae</taxon>
        <taxon>Triplophysa</taxon>
    </lineage>
</organism>
<proteinExistence type="inferred from homology"/>
<dbReference type="GO" id="GO:0015630">
    <property type="term" value="C:microtubule cytoskeleton"/>
    <property type="evidence" value="ECO:0007669"/>
    <property type="project" value="TreeGrafter"/>
</dbReference>
<evidence type="ECO:0000256" key="4">
    <source>
        <dbReference type="SAM" id="MobiDB-lite"/>
    </source>
</evidence>
<dbReference type="PANTHER" id="PTHR22461">
    <property type="entry name" value="SERINE-RICH COILED-COIL DOMAIN-CONTAINING PROTEIN 2-RELATED"/>
    <property type="match status" value="1"/>
</dbReference>
<evidence type="ECO:0000256" key="3">
    <source>
        <dbReference type="SAM" id="Coils"/>
    </source>
</evidence>
<dbReference type="GO" id="GO:0008017">
    <property type="term" value="F:microtubule binding"/>
    <property type="evidence" value="ECO:0007669"/>
    <property type="project" value="TreeGrafter"/>
</dbReference>
<keyword evidence="2 3" id="KW-0175">Coiled coil</keyword>
<comment type="caution">
    <text evidence="5">The sequence shown here is derived from an EMBL/GenBank/DDBJ whole genome shotgun (WGS) entry which is preliminary data.</text>
</comment>
<accession>A0A5A9PUR5</accession>
<feature type="compositionally biased region" description="Polar residues" evidence="4">
    <location>
        <begin position="105"/>
        <end position="120"/>
    </location>
</feature>
<feature type="coiled-coil region" evidence="3">
    <location>
        <begin position="644"/>
        <end position="678"/>
    </location>
</feature>
<evidence type="ECO:0000313" key="6">
    <source>
        <dbReference type="Proteomes" id="UP000324632"/>
    </source>
</evidence>
<dbReference type="EMBL" id="SOYY01000001">
    <property type="protein sequence ID" value="KAA0725498.1"/>
    <property type="molecule type" value="Genomic_DNA"/>
</dbReference>
<gene>
    <name evidence="5" type="ORF">E1301_Tti010340</name>
</gene>
<dbReference type="OrthoDB" id="9948757at2759"/>
<sequence length="951" mass="103199">MERNSLKQLSMVSRLPKFACRPPATTITSLPQGSALPVSPLGCKSAPLGGKNSVTSLKWRKCEEGNKFQHTESLEEASLPACPQPVVMAIKKPSSSPVKCKTVVPTPQSSATKSVPQANKTYHQRNTPKCLSTRHSLYNGTATLNGMTGVKGLYGSCSSGSGLGHSSQPRTLENPLSLSNDCLKSAAKENIVRSQSFTHFKRATSPAHPPMTRSFSLNKATELANELPRPLAQSPVARPPLIPPNPVLTREKSSKFGFIRPPGSTSGGSKPMVTMKKSLLPSFSRNKPSSLSYRFTRPSLAKYCGTVGARADQNEEEVSEKNKDSGNCFDQTSKVESAKTTMDKTLYEAEIENLLGPSLDVLEDMSFSSSSSLEHNDTSEEYMDDFDNLGNGGETLLLSVHKEGLDVPGLRDDDNVLISEGSEDSSAASLHSFLSETVDWAGMGLTAGKDDFASKILSPVGDFPLGSSLDLSPSVSSGGTYMWDEEGMEALGGSGHPCGSFDSDLNSIDILNDLENVESCDLEEDDLMLDLDLSENASLQSDTDGLSLHECSGTGGFSNQRRRRQQLWSRHDQFCIESSGILESIDGLESSDHVTLDDLTLNHMALECSSVKVQLLQLNTLLQIKEDGSIEEILEAQTPDSTDQSLLEEKVTLLLKEVQELKNELRNKEKMITELTQQMSSPVECNCRQESAVHSGSELQDKSNQTPWTRNPQILQAPRFIPNRLHTNGRLSSPASTNAHCDNVDAQSGHRPLTPQFCSSDLQSPVSVESVPVCTVPMVIIPSNSTTAFSFSTLQNSDPDELNLMGSYLKISKSATPSDLSNPSCRLDKGSQKHPLARSSFLTVPPPNYIKRAATPIKPQEVQRVSMTTGALGRLGNAAPSRTRHQLAHKLPCINPASRPPTHPTPAALIYTPQNQEFIQSQSHKDAEISLARPRASLQPNHSRLPKPKTQ</sequence>
<comment type="similarity">
    <text evidence="1">Belongs to the CCSER family.</text>
</comment>
<evidence type="ECO:0000256" key="2">
    <source>
        <dbReference type="ARBA" id="ARBA00023054"/>
    </source>
</evidence>
<evidence type="ECO:0000256" key="1">
    <source>
        <dbReference type="ARBA" id="ARBA00010949"/>
    </source>
</evidence>
<dbReference type="PANTHER" id="PTHR22461:SF2">
    <property type="entry name" value="SERINE-RICH COILED-COIL DOMAIN-CONTAINING PROTEIN 2"/>
    <property type="match status" value="1"/>
</dbReference>
<feature type="region of interest" description="Disordered" evidence="4">
    <location>
        <begin position="919"/>
        <end position="951"/>
    </location>
</feature>
<dbReference type="AlphaFoldDB" id="A0A5A9PUR5"/>
<evidence type="ECO:0000313" key="5">
    <source>
        <dbReference type="EMBL" id="KAA0725498.1"/>
    </source>
</evidence>
<reference evidence="5 6" key="1">
    <citation type="journal article" date="2019" name="Mol. Ecol. Resour.">
        <title>Chromosome-level genome assembly of Triplophysa tibetana, a fish adapted to the harsh high-altitude environment of the Tibetan Plateau.</title>
        <authorList>
            <person name="Yang X."/>
            <person name="Liu H."/>
            <person name="Ma Z."/>
            <person name="Zou Y."/>
            <person name="Zou M."/>
            <person name="Mao Y."/>
            <person name="Li X."/>
            <person name="Wang H."/>
            <person name="Chen T."/>
            <person name="Wang W."/>
            <person name="Yang R."/>
        </authorList>
    </citation>
    <scope>NUCLEOTIDE SEQUENCE [LARGE SCALE GENOMIC DNA]</scope>
    <source>
        <strain evidence="5">TTIB1903HZAU</strain>
        <tissue evidence="5">Muscle</tissue>
    </source>
</reference>
<dbReference type="Proteomes" id="UP000324632">
    <property type="component" value="Chromosome 1"/>
</dbReference>
<keyword evidence="6" id="KW-1185">Reference proteome</keyword>
<dbReference type="GO" id="GO:0001578">
    <property type="term" value="P:microtubule bundle formation"/>
    <property type="evidence" value="ECO:0007669"/>
    <property type="project" value="TreeGrafter"/>
</dbReference>
<name>A0A5A9PUR5_9TELE</name>
<dbReference type="InterPro" id="IPR029627">
    <property type="entry name" value="CCSER"/>
</dbReference>
<protein>
    <submittedName>
        <fullName evidence="5">Serine-rich coiled-coil domain-containing protein 2</fullName>
    </submittedName>
</protein>
<feature type="region of interest" description="Disordered" evidence="4">
    <location>
        <begin position="97"/>
        <end position="120"/>
    </location>
</feature>